<feature type="domain" description="PHD-type" evidence="6">
    <location>
        <begin position="539"/>
        <end position="589"/>
    </location>
</feature>
<feature type="compositionally biased region" description="Basic and acidic residues" evidence="5">
    <location>
        <begin position="418"/>
        <end position="439"/>
    </location>
</feature>
<evidence type="ECO:0000256" key="5">
    <source>
        <dbReference type="SAM" id="MobiDB-lite"/>
    </source>
</evidence>
<evidence type="ECO:0000259" key="6">
    <source>
        <dbReference type="PROSITE" id="PS50016"/>
    </source>
</evidence>
<accession>A0A7M5U9U7</accession>
<feature type="region of interest" description="Disordered" evidence="5">
    <location>
        <begin position="252"/>
        <end position="294"/>
    </location>
</feature>
<dbReference type="PROSITE" id="PS50016">
    <property type="entry name" value="ZF_PHD_2"/>
    <property type="match status" value="1"/>
</dbReference>
<name>A0A7M5U9U7_9CNID</name>
<keyword evidence="8" id="KW-1185">Reference proteome</keyword>
<dbReference type="EnsemblMetazoa" id="CLYHEMT008066.1">
    <property type="protein sequence ID" value="CLYHEMP008066.1"/>
    <property type="gene ID" value="CLYHEMG008066"/>
</dbReference>
<dbReference type="AlphaFoldDB" id="A0A7M5U9U7"/>
<dbReference type="InterPro" id="IPR001965">
    <property type="entry name" value="Znf_PHD"/>
</dbReference>
<evidence type="ECO:0000256" key="3">
    <source>
        <dbReference type="ARBA" id="ARBA00022833"/>
    </source>
</evidence>
<feature type="compositionally biased region" description="Basic and acidic residues" evidence="5">
    <location>
        <begin position="386"/>
        <end position="405"/>
    </location>
</feature>
<dbReference type="SMART" id="SM00249">
    <property type="entry name" value="PHD"/>
    <property type="match status" value="1"/>
</dbReference>
<dbReference type="InterPro" id="IPR019787">
    <property type="entry name" value="Znf_PHD-finger"/>
</dbReference>
<dbReference type="InterPro" id="IPR011011">
    <property type="entry name" value="Znf_FYVE_PHD"/>
</dbReference>
<evidence type="ECO:0000313" key="8">
    <source>
        <dbReference type="Proteomes" id="UP000594262"/>
    </source>
</evidence>
<feature type="compositionally biased region" description="Acidic residues" evidence="5">
    <location>
        <begin position="252"/>
        <end position="282"/>
    </location>
</feature>
<evidence type="ECO:0000313" key="7">
    <source>
        <dbReference type="EnsemblMetazoa" id="CLYHEMP008066.1"/>
    </source>
</evidence>
<dbReference type="SUPFAM" id="SSF57903">
    <property type="entry name" value="FYVE/PHD zinc finger"/>
    <property type="match status" value="1"/>
</dbReference>
<dbReference type="OrthoDB" id="5988787at2759"/>
<keyword evidence="2 4" id="KW-0863">Zinc-finger</keyword>
<evidence type="ECO:0000256" key="2">
    <source>
        <dbReference type="ARBA" id="ARBA00022771"/>
    </source>
</evidence>
<feature type="compositionally biased region" description="Acidic residues" evidence="5">
    <location>
        <begin position="505"/>
        <end position="521"/>
    </location>
</feature>
<organism evidence="7 8">
    <name type="scientific">Clytia hemisphaerica</name>
    <dbReference type="NCBI Taxonomy" id="252671"/>
    <lineage>
        <taxon>Eukaryota</taxon>
        <taxon>Metazoa</taxon>
        <taxon>Cnidaria</taxon>
        <taxon>Hydrozoa</taxon>
        <taxon>Hydroidolina</taxon>
        <taxon>Leptothecata</taxon>
        <taxon>Obeliida</taxon>
        <taxon>Clytiidae</taxon>
        <taxon>Clytia</taxon>
    </lineage>
</organism>
<protein>
    <recommendedName>
        <fullName evidence="6">PHD-type domain-containing protein</fullName>
    </recommendedName>
</protein>
<evidence type="ECO:0000256" key="4">
    <source>
        <dbReference type="PROSITE-ProRule" id="PRU00146"/>
    </source>
</evidence>
<dbReference type="Gene3D" id="3.30.40.10">
    <property type="entry name" value="Zinc/RING finger domain, C3HC4 (zinc finger)"/>
    <property type="match status" value="1"/>
</dbReference>
<feature type="compositionally biased region" description="Low complexity" evidence="5">
    <location>
        <begin position="440"/>
        <end position="504"/>
    </location>
</feature>
<evidence type="ECO:0000256" key="1">
    <source>
        <dbReference type="ARBA" id="ARBA00022723"/>
    </source>
</evidence>
<sequence length="595" mass="68390">MKGRVIRFTFKKEETCPLKMKQMDDLLDYASENQGFLLAWVLVYQDIWLQELESSKNTLVRIISKYTNQDQRWCSSVSLMLYTKVLYLGSMDLANSLTEDIEELVANNPCPLKPSPAETKIEIEKCIIALIKENKEHILQWLHWQCKLTLETGETVEALAVKATTFKTFNVPIEDLINEIKPKKSIYQSFYYSREGKHCSIKEQKARNDENCEPKRGYKMPLRMFPRLQFWITTNKDNFEKGNFTDFHDLENSEEVDSEESDEDNGDNEDNGDDDGGDDSDGSDGGSNAVHLDNKDLNDLNSLQLRLTELESEFRAGMLRKIPSAKRSSVQNNEAEIVSIDDLQKALNLVMSPKTTNELKTSSNKKRKHWMEAFSYVAKKLRFEVKSSDGHRQQETAESLEHQEQETAESSEQQLQETSERPEQQLQKTGERTEQRLQETAESSEQQETAESSEQQETPENSEQQETAENSEQQETAENSEQQETAESSEQQETPENSEQQETAENSEEQQETAENSEEQQENGFPSGTFGIRSRKPKLLYCSCKKESTDEMIICSGKQCEGNNKYHMKCANVRKAPKRKWLCKSCKKSNQSSSR</sequence>
<dbReference type="InterPro" id="IPR013083">
    <property type="entry name" value="Znf_RING/FYVE/PHD"/>
</dbReference>
<reference evidence="7" key="1">
    <citation type="submission" date="2021-01" db="UniProtKB">
        <authorList>
            <consortium name="EnsemblMetazoa"/>
        </authorList>
    </citation>
    <scope>IDENTIFICATION</scope>
</reference>
<proteinExistence type="predicted"/>
<dbReference type="Proteomes" id="UP000594262">
    <property type="component" value="Unplaced"/>
</dbReference>
<keyword evidence="3" id="KW-0862">Zinc</keyword>
<keyword evidence="1" id="KW-0479">Metal-binding</keyword>
<dbReference type="GO" id="GO:0008270">
    <property type="term" value="F:zinc ion binding"/>
    <property type="evidence" value="ECO:0007669"/>
    <property type="project" value="UniProtKB-KW"/>
</dbReference>
<feature type="region of interest" description="Disordered" evidence="5">
    <location>
        <begin position="386"/>
        <end position="532"/>
    </location>
</feature>
<feature type="compositionally biased region" description="Low complexity" evidence="5">
    <location>
        <begin position="408"/>
        <end position="417"/>
    </location>
</feature>